<feature type="region of interest" description="Disordered" evidence="1">
    <location>
        <begin position="33"/>
        <end position="56"/>
    </location>
</feature>
<dbReference type="Proteomes" id="UP000729402">
    <property type="component" value="Unassembled WGS sequence"/>
</dbReference>
<evidence type="ECO:0000313" key="3">
    <source>
        <dbReference type="Proteomes" id="UP000729402"/>
    </source>
</evidence>
<comment type="caution">
    <text evidence="2">The sequence shown here is derived from an EMBL/GenBank/DDBJ whole genome shotgun (WGS) entry which is preliminary data.</text>
</comment>
<feature type="compositionally biased region" description="Low complexity" evidence="1">
    <location>
        <begin position="33"/>
        <end position="45"/>
    </location>
</feature>
<dbReference type="AlphaFoldDB" id="A0A8J5STV3"/>
<protein>
    <submittedName>
        <fullName evidence="2">Uncharacterized protein</fullName>
    </submittedName>
</protein>
<evidence type="ECO:0000256" key="1">
    <source>
        <dbReference type="SAM" id="MobiDB-lite"/>
    </source>
</evidence>
<accession>A0A8J5STV3</accession>
<keyword evidence="3" id="KW-1185">Reference proteome</keyword>
<organism evidence="2 3">
    <name type="scientific">Zizania palustris</name>
    <name type="common">Northern wild rice</name>
    <dbReference type="NCBI Taxonomy" id="103762"/>
    <lineage>
        <taxon>Eukaryota</taxon>
        <taxon>Viridiplantae</taxon>
        <taxon>Streptophyta</taxon>
        <taxon>Embryophyta</taxon>
        <taxon>Tracheophyta</taxon>
        <taxon>Spermatophyta</taxon>
        <taxon>Magnoliopsida</taxon>
        <taxon>Liliopsida</taxon>
        <taxon>Poales</taxon>
        <taxon>Poaceae</taxon>
        <taxon>BOP clade</taxon>
        <taxon>Oryzoideae</taxon>
        <taxon>Oryzeae</taxon>
        <taxon>Zizaniinae</taxon>
        <taxon>Zizania</taxon>
    </lineage>
</organism>
<proteinExistence type="predicted"/>
<reference evidence="2" key="1">
    <citation type="journal article" date="2021" name="bioRxiv">
        <title>Whole Genome Assembly and Annotation of Northern Wild Rice, Zizania palustris L., Supports a Whole Genome Duplication in the Zizania Genus.</title>
        <authorList>
            <person name="Haas M."/>
            <person name="Kono T."/>
            <person name="Macchietto M."/>
            <person name="Millas R."/>
            <person name="McGilp L."/>
            <person name="Shao M."/>
            <person name="Duquette J."/>
            <person name="Hirsch C.N."/>
            <person name="Kimball J."/>
        </authorList>
    </citation>
    <scope>NUCLEOTIDE SEQUENCE</scope>
    <source>
        <tissue evidence="2">Fresh leaf tissue</tissue>
    </source>
</reference>
<reference evidence="2" key="2">
    <citation type="submission" date="2021-02" db="EMBL/GenBank/DDBJ databases">
        <authorList>
            <person name="Kimball J.A."/>
            <person name="Haas M.W."/>
            <person name="Macchietto M."/>
            <person name="Kono T."/>
            <person name="Duquette J."/>
            <person name="Shao M."/>
        </authorList>
    </citation>
    <scope>NUCLEOTIDE SEQUENCE</scope>
    <source>
        <tissue evidence="2">Fresh leaf tissue</tissue>
    </source>
</reference>
<sequence>MMGLRGSQLNIGVLVSESTGSRGPRLAMETTISSTVTSTPPSCSVQAPTPSPTPHRRPRLLGWNIFEIRTRSYKEALKINPVLAKMVISH</sequence>
<dbReference type="EMBL" id="JAAALK010000284">
    <property type="protein sequence ID" value="KAG8069188.1"/>
    <property type="molecule type" value="Genomic_DNA"/>
</dbReference>
<gene>
    <name evidence="2" type="ORF">GUJ93_ZPchr0005g15782</name>
</gene>
<name>A0A8J5STV3_ZIZPA</name>
<evidence type="ECO:0000313" key="2">
    <source>
        <dbReference type="EMBL" id="KAG8069188.1"/>
    </source>
</evidence>